<evidence type="ECO:0000256" key="3">
    <source>
        <dbReference type="SAM" id="SignalP"/>
    </source>
</evidence>
<organism evidence="5 6">
    <name type="scientific">Hermetia illucens</name>
    <name type="common">Black soldier fly</name>
    <dbReference type="NCBI Taxonomy" id="343691"/>
    <lineage>
        <taxon>Eukaryota</taxon>
        <taxon>Metazoa</taxon>
        <taxon>Ecdysozoa</taxon>
        <taxon>Arthropoda</taxon>
        <taxon>Hexapoda</taxon>
        <taxon>Insecta</taxon>
        <taxon>Pterygota</taxon>
        <taxon>Neoptera</taxon>
        <taxon>Endopterygota</taxon>
        <taxon>Diptera</taxon>
        <taxon>Brachycera</taxon>
        <taxon>Stratiomyomorpha</taxon>
        <taxon>Stratiomyidae</taxon>
        <taxon>Hermetiinae</taxon>
        <taxon>Hermetia</taxon>
    </lineage>
</organism>
<dbReference type="PANTHER" id="PTHR23259">
    <property type="entry name" value="RIDDLE"/>
    <property type="match status" value="1"/>
</dbReference>
<evidence type="ECO:0000256" key="2">
    <source>
        <dbReference type="ARBA" id="ARBA00023157"/>
    </source>
</evidence>
<dbReference type="GO" id="GO:0030414">
    <property type="term" value="F:peptidase inhibitor activity"/>
    <property type="evidence" value="ECO:0007669"/>
    <property type="project" value="UniProtKB-KW"/>
</dbReference>
<protein>
    <recommendedName>
        <fullName evidence="4">TIL domain-containing protein</fullName>
    </recommendedName>
</protein>
<keyword evidence="2" id="KW-1015">Disulfide bond</keyword>
<dbReference type="PANTHER" id="PTHR23259:SF82">
    <property type="entry name" value="SERINE PROTEASE INHIBITOR 1 PROTEIN"/>
    <property type="match status" value="1"/>
</dbReference>
<reference evidence="5 6" key="1">
    <citation type="submission" date="2020-11" db="EMBL/GenBank/DDBJ databases">
        <authorList>
            <person name="Wallbank WR R."/>
            <person name="Pardo Diaz C."/>
            <person name="Kozak K."/>
            <person name="Martin S."/>
            <person name="Jiggins C."/>
            <person name="Moest M."/>
            <person name="Warren A I."/>
            <person name="Generalovic N T."/>
            <person name="Byers J.R.P. K."/>
            <person name="Montejo-Kovacevich G."/>
            <person name="Yen C E."/>
        </authorList>
    </citation>
    <scope>NUCLEOTIDE SEQUENCE [LARGE SCALE GENOMIC DNA]</scope>
</reference>
<feature type="signal peptide" evidence="3">
    <location>
        <begin position="1"/>
        <end position="19"/>
    </location>
</feature>
<sequence length="88" mass="9485">MNFYMGIALVLSALLAVSAGPTSGKKSCPANEIYFECGANCQSECDTLGEPCMINYFRCPDGCYCIDNYARLSPGGKCVPIEKCPKKL</sequence>
<dbReference type="Proteomes" id="UP000594454">
    <property type="component" value="Chromosome 4"/>
</dbReference>
<proteinExistence type="predicted"/>
<keyword evidence="6" id="KW-1185">Reference proteome</keyword>
<dbReference type="InterPro" id="IPR002919">
    <property type="entry name" value="TIL_dom"/>
</dbReference>
<evidence type="ECO:0000259" key="4">
    <source>
        <dbReference type="Pfam" id="PF01826"/>
    </source>
</evidence>
<dbReference type="InterPro" id="IPR036084">
    <property type="entry name" value="Ser_inhib-like_sf"/>
</dbReference>
<evidence type="ECO:0000313" key="5">
    <source>
        <dbReference type="EMBL" id="CAD7088942.1"/>
    </source>
</evidence>
<keyword evidence="1" id="KW-0646">Protease inhibitor</keyword>
<dbReference type="EMBL" id="LR899012">
    <property type="protein sequence ID" value="CAD7088942.1"/>
    <property type="molecule type" value="Genomic_DNA"/>
</dbReference>
<dbReference type="InParanoid" id="A0A7R8UXI2"/>
<evidence type="ECO:0000256" key="1">
    <source>
        <dbReference type="ARBA" id="ARBA00022690"/>
    </source>
</evidence>
<feature type="chain" id="PRO_5030673159" description="TIL domain-containing protein" evidence="3">
    <location>
        <begin position="20"/>
        <end position="88"/>
    </location>
</feature>
<feature type="domain" description="TIL" evidence="4">
    <location>
        <begin position="28"/>
        <end position="84"/>
    </location>
</feature>
<dbReference type="AlphaFoldDB" id="A0A7R8UXI2"/>
<dbReference type="OrthoDB" id="6236007at2759"/>
<keyword evidence="3" id="KW-0732">Signal</keyword>
<dbReference type="CDD" id="cd19941">
    <property type="entry name" value="TIL"/>
    <property type="match status" value="1"/>
</dbReference>
<dbReference type="SUPFAM" id="SSF57567">
    <property type="entry name" value="Serine protease inhibitors"/>
    <property type="match status" value="1"/>
</dbReference>
<dbReference type="Pfam" id="PF01826">
    <property type="entry name" value="TIL"/>
    <property type="match status" value="1"/>
</dbReference>
<dbReference type="InterPro" id="IPR051368">
    <property type="entry name" value="SerProtInhib-TIL_Domain"/>
</dbReference>
<evidence type="ECO:0000313" key="6">
    <source>
        <dbReference type="Proteomes" id="UP000594454"/>
    </source>
</evidence>
<dbReference type="FunFam" id="2.10.25.10:FF:000674">
    <property type="entry name" value="Mucin-2"/>
    <property type="match status" value="1"/>
</dbReference>
<name>A0A7R8UXI2_HERIL</name>
<dbReference type="Gene3D" id="2.10.25.10">
    <property type="entry name" value="Laminin"/>
    <property type="match status" value="1"/>
</dbReference>
<accession>A0A7R8UXI2</accession>
<gene>
    <name evidence="5" type="ORF">HERILL_LOCUS11528</name>
</gene>
<dbReference type="FunCoup" id="A0A7R8UXI2">
    <property type="interactions" value="29"/>
</dbReference>